<evidence type="ECO:0000256" key="2">
    <source>
        <dbReference type="ARBA" id="ARBA00012261"/>
    </source>
</evidence>
<dbReference type="Pfam" id="PF02911">
    <property type="entry name" value="Formyl_trans_C"/>
    <property type="match status" value="1"/>
</dbReference>
<dbReference type="GO" id="GO:0004479">
    <property type="term" value="F:methionyl-tRNA formyltransferase activity"/>
    <property type="evidence" value="ECO:0007669"/>
    <property type="project" value="UniProtKB-UniRule"/>
</dbReference>
<dbReference type="SUPFAM" id="SSF50486">
    <property type="entry name" value="FMT C-terminal domain-like"/>
    <property type="match status" value="1"/>
</dbReference>
<dbReference type="eggNOG" id="COG0223">
    <property type="taxonomic scope" value="Bacteria"/>
</dbReference>
<dbReference type="STRING" id="322505.SAMN04487836_11022"/>
<dbReference type="EC" id="2.1.2.9" evidence="2 5"/>
<dbReference type="Proteomes" id="UP000183028">
    <property type="component" value="Unassembled WGS sequence"/>
</dbReference>
<dbReference type="InterPro" id="IPR002376">
    <property type="entry name" value="Formyl_transf_N"/>
</dbReference>
<dbReference type="CDD" id="cd08704">
    <property type="entry name" value="Met_tRNA_FMT_C"/>
    <property type="match status" value="1"/>
</dbReference>
<keyword evidence="4 5" id="KW-0648">Protein biosynthesis</keyword>
<dbReference type="InterPro" id="IPR044135">
    <property type="entry name" value="Met-tRNA-FMT_C"/>
</dbReference>
<feature type="binding site" evidence="5">
    <location>
        <begin position="109"/>
        <end position="112"/>
    </location>
    <ligand>
        <name>(6S)-5,6,7,8-tetrahydrofolate</name>
        <dbReference type="ChEBI" id="CHEBI:57453"/>
    </ligand>
</feature>
<dbReference type="AlphaFoldDB" id="A0A1H6QIG5"/>
<comment type="similarity">
    <text evidence="1 5">Belongs to the Fmt family.</text>
</comment>
<dbReference type="Pfam" id="PF00551">
    <property type="entry name" value="Formyl_trans_N"/>
    <property type="match status" value="1"/>
</dbReference>
<accession>A0A1H6QIG5</accession>
<dbReference type="CDD" id="cd08646">
    <property type="entry name" value="FMT_core_Met-tRNA-FMT_N"/>
    <property type="match status" value="1"/>
</dbReference>
<organism evidence="8 9">
    <name type="scientific">Sharpea azabuensis</name>
    <dbReference type="NCBI Taxonomy" id="322505"/>
    <lineage>
        <taxon>Bacteria</taxon>
        <taxon>Bacillati</taxon>
        <taxon>Bacillota</taxon>
        <taxon>Erysipelotrichia</taxon>
        <taxon>Erysipelotrichales</taxon>
        <taxon>Coprobacillaceae</taxon>
        <taxon>Sharpea</taxon>
    </lineage>
</organism>
<evidence type="ECO:0000313" key="8">
    <source>
        <dbReference type="EMBL" id="SEI39977.1"/>
    </source>
</evidence>
<evidence type="ECO:0000256" key="5">
    <source>
        <dbReference type="HAMAP-Rule" id="MF_00182"/>
    </source>
</evidence>
<dbReference type="InterPro" id="IPR005794">
    <property type="entry name" value="Fmt"/>
</dbReference>
<name>A0A1H6QIG5_9FIRM</name>
<gene>
    <name evidence="5" type="primary">fmt</name>
    <name evidence="8" type="ORF">SAMN04487834_100281</name>
</gene>
<dbReference type="InterPro" id="IPR036477">
    <property type="entry name" value="Formyl_transf_N_sf"/>
</dbReference>
<evidence type="ECO:0000259" key="7">
    <source>
        <dbReference type="Pfam" id="PF02911"/>
    </source>
</evidence>
<keyword evidence="9" id="KW-1185">Reference proteome</keyword>
<evidence type="ECO:0000313" key="9">
    <source>
        <dbReference type="Proteomes" id="UP000183028"/>
    </source>
</evidence>
<reference evidence="9" key="1">
    <citation type="submission" date="2016-10" db="EMBL/GenBank/DDBJ databases">
        <authorList>
            <person name="Varghese N."/>
            <person name="Submissions S."/>
        </authorList>
    </citation>
    <scope>NUCLEOTIDE SEQUENCE [LARGE SCALE GENOMIC DNA]</scope>
    <source>
        <strain evidence="9">DSM 20406</strain>
    </source>
</reference>
<proteinExistence type="inferred from homology"/>
<evidence type="ECO:0000256" key="1">
    <source>
        <dbReference type="ARBA" id="ARBA00010699"/>
    </source>
</evidence>
<dbReference type="HAMAP" id="MF_00182">
    <property type="entry name" value="Formyl_trans"/>
    <property type="match status" value="1"/>
</dbReference>
<keyword evidence="3 5" id="KW-0808">Transferase</keyword>
<protein>
    <recommendedName>
        <fullName evidence="2 5">Methionyl-tRNA formyltransferase</fullName>
        <ecNumber evidence="2 5">2.1.2.9</ecNumber>
    </recommendedName>
</protein>
<dbReference type="GO" id="GO:0005829">
    <property type="term" value="C:cytosol"/>
    <property type="evidence" value="ECO:0007669"/>
    <property type="project" value="TreeGrafter"/>
</dbReference>
<dbReference type="EMBL" id="FNYK01000002">
    <property type="protein sequence ID" value="SEI39977.1"/>
    <property type="molecule type" value="Genomic_DNA"/>
</dbReference>
<dbReference type="RefSeq" id="WP_074731137.1">
    <property type="nucleotide sequence ID" value="NZ_FNYK01000002.1"/>
</dbReference>
<evidence type="ECO:0000256" key="4">
    <source>
        <dbReference type="ARBA" id="ARBA00022917"/>
    </source>
</evidence>
<dbReference type="OrthoDB" id="9802815at2"/>
<feature type="domain" description="Formyl transferase N-terminal" evidence="6">
    <location>
        <begin position="4"/>
        <end position="175"/>
    </location>
</feature>
<dbReference type="Gene3D" id="3.40.50.12230">
    <property type="match status" value="1"/>
</dbReference>
<feature type="domain" description="Formyl transferase C-terminal" evidence="7">
    <location>
        <begin position="205"/>
        <end position="306"/>
    </location>
</feature>
<dbReference type="PANTHER" id="PTHR11138">
    <property type="entry name" value="METHIONYL-TRNA FORMYLTRANSFERASE"/>
    <property type="match status" value="1"/>
</dbReference>
<evidence type="ECO:0000256" key="3">
    <source>
        <dbReference type="ARBA" id="ARBA00022679"/>
    </source>
</evidence>
<dbReference type="SUPFAM" id="SSF53328">
    <property type="entry name" value="Formyltransferase"/>
    <property type="match status" value="1"/>
</dbReference>
<dbReference type="InterPro" id="IPR005793">
    <property type="entry name" value="Formyl_trans_C"/>
</dbReference>
<comment type="catalytic activity">
    <reaction evidence="5">
        <text>L-methionyl-tRNA(fMet) + (6R)-10-formyltetrahydrofolate = N-formyl-L-methionyl-tRNA(fMet) + (6S)-5,6,7,8-tetrahydrofolate + H(+)</text>
        <dbReference type="Rhea" id="RHEA:24380"/>
        <dbReference type="Rhea" id="RHEA-COMP:9952"/>
        <dbReference type="Rhea" id="RHEA-COMP:9953"/>
        <dbReference type="ChEBI" id="CHEBI:15378"/>
        <dbReference type="ChEBI" id="CHEBI:57453"/>
        <dbReference type="ChEBI" id="CHEBI:78530"/>
        <dbReference type="ChEBI" id="CHEBI:78844"/>
        <dbReference type="ChEBI" id="CHEBI:195366"/>
        <dbReference type="EC" id="2.1.2.9"/>
    </reaction>
</comment>
<dbReference type="InterPro" id="IPR041711">
    <property type="entry name" value="Met-tRNA-FMT_N"/>
</dbReference>
<dbReference type="PANTHER" id="PTHR11138:SF5">
    <property type="entry name" value="METHIONYL-TRNA FORMYLTRANSFERASE, MITOCHONDRIAL"/>
    <property type="match status" value="1"/>
</dbReference>
<sequence length="318" mass="36170">MNERIVFMGTADFSKAVLEMLLNEHYNVVGVVTQPDREVGRKKVLTMSECKEVAIAHDIPVIQPERIRKDYEDVLALEPDLIISAAYGQIVPDILLETPRLGAINVHASLLPKYRGAAPVHYAIINGEKQTGVTIMYMAHDMDAGDIISQEMTAIRDDETVGELFDELTVIGARLLRRTLPSILEGKNPRFKQDEAKVTYCHQFKREDEHLNWNQSVQAIYNRVRGMDPWPGNYTVYKGQNVKIWKGRIHQCENAMKHHGHEKNGTIIKIFNDAIGVKVEDGVYLITELQVPGKRRMRVKDYLNGKSIFEEGTVFDEV</sequence>
<comment type="function">
    <text evidence="5">Attaches a formyl group to the free amino group of methionyl-tRNA(fMet). The formyl group appears to play a dual role in the initiator identity of N-formylmethionyl-tRNA by promoting its recognition by IF2 and preventing the misappropriation of this tRNA by the elongation apparatus.</text>
</comment>
<dbReference type="InterPro" id="IPR011034">
    <property type="entry name" value="Formyl_transferase-like_C_sf"/>
</dbReference>
<evidence type="ECO:0000259" key="6">
    <source>
        <dbReference type="Pfam" id="PF00551"/>
    </source>
</evidence>
<dbReference type="NCBIfam" id="TIGR00460">
    <property type="entry name" value="fmt"/>
    <property type="match status" value="1"/>
</dbReference>